<evidence type="ECO:0000313" key="6">
    <source>
        <dbReference type="Proteomes" id="UP000468388"/>
    </source>
</evidence>
<sequence>MNNITTEWLQSVEVLQDVPIDQLQWLIDQSEQLTIPAGGFLFKNGDPLVSTQFIVSGVVRLCRIMNDNKAYEVARFDDKYIIGYLPFSRGLVSALNCEAVVDTVIMSFPIGKMNELIRNYFELTQALVHVMTNRVRNYAAIVQQNEKMVALGKLSAGLAHELNNPAAAVVRGAVTLKKHLHLLPQSFKDIISIRMSPEDVDIVNERMFAVLNRADKPVLSLLERSDKEDELTDWMDNHGIANSVELAENLVDFGFTVSDLESFKEHIPTVHLSAIFMWINNNLVTEKMVTDIEEASSRIAHLVGSIKTFTHMDQGLEKQLTDIHSGINNTLTILQYKIRKGNVELVERFDKDLPQIMAFVGELNQIWTNLIDNALDAMEPNQKGILEIYTLREGDYIQVCIIDNGPGIPEAVMSKIFDPFFTTKEVGKGTGLGLDIVSQIIRHHRGNINVSSEPGRTAFVVHLPVNG</sequence>
<dbReference type="Proteomes" id="UP000468388">
    <property type="component" value="Unassembled WGS sequence"/>
</dbReference>
<dbReference type="PROSITE" id="PS50042">
    <property type="entry name" value="CNMP_BINDING_3"/>
    <property type="match status" value="1"/>
</dbReference>
<dbReference type="EC" id="2.7.13.3" evidence="2"/>
<dbReference type="InterPro" id="IPR004358">
    <property type="entry name" value="Sig_transdc_His_kin-like_C"/>
</dbReference>
<dbReference type="InterPro" id="IPR036890">
    <property type="entry name" value="HATPase_C_sf"/>
</dbReference>
<dbReference type="EMBL" id="WRXO01000008">
    <property type="protein sequence ID" value="MVT43569.1"/>
    <property type="molecule type" value="Genomic_DNA"/>
</dbReference>
<gene>
    <name evidence="5" type="ORF">GO495_23430</name>
</gene>
<organism evidence="5 6">
    <name type="scientific">Chitinophaga oryziterrae</name>
    <dbReference type="NCBI Taxonomy" id="1031224"/>
    <lineage>
        <taxon>Bacteria</taxon>
        <taxon>Pseudomonadati</taxon>
        <taxon>Bacteroidota</taxon>
        <taxon>Chitinophagia</taxon>
        <taxon>Chitinophagales</taxon>
        <taxon>Chitinophagaceae</taxon>
        <taxon>Chitinophaga</taxon>
    </lineage>
</organism>
<dbReference type="PROSITE" id="PS50109">
    <property type="entry name" value="HIS_KIN"/>
    <property type="match status" value="1"/>
</dbReference>
<dbReference type="GO" id="GO:0004673">
    <property type="term" value="F:protein histidine kinase activity"/>
    <property type="evidence" value="ECO:0007669"/>
    <property type="project" value="UniProtKB-EC"/>
</dbReference>
<feature type="domain" description="Histidine kinase" evidence="4">
    <location>
        <begin position="292"/>
        <end position="467"/>
    </location>
</feature>
<accession>A0A6N8JGT2</accession>
<dbReference type="Gene3D" id="2.60.120.10">
    <property type="entry name" value="Jelly Rolls"/>
    <property type="match status" value="1"/>
</dbReference>
<feature type="domain" description="Cyclic nucleotide-binding" evidence="3">
    <location>
        <begin position="14"/>
        <end position="85"/>
    </location>
</feature>
<dbReference type="SMART" id="SM00387">
    <property type="entry name" value="HATPase_c"/>
    <property type="match status" value="1"/>
</dbReference>
<dbReference type="InterPro" id="IPR005467">
    <property type="entry name" value="His_kinase_dom"/>
</dbReference>
<proteinExistence type="predicted"/>
<dbReference type="RefSeq" id="WP_157302324.1">
    <property type="nucleotide sequence ID" value="NZ_BAAAZB010000021.1"/>
</dbReference>
<dbReference type="SUPFAM" id="SSF51206">
    <property type="entry name" value="cAMP-binding domain-like"/>
    <property type="match status" value="1"/>
</dbReference>
<evidence type="ECO:0000256" key="2">
    <source>
        <dbReference type="ARBA" id="ARBA00012438"/>
    </source>
</evidence>
<reference evidence="5 6" key="1">
    <citation type="submission" date="2019-12" db="EMBL/GenBank/DDBJ databases">
        <title>The draft genomic sequence of strain Chitinophaga oryziterrae JCM 16595.</title>
        <authorList>
            <person name="Zhang X."/>
        </authorList>
    </citation>
    <scope>NUCLEOTIDE SEQUENCE [LARGE SCALE GENOMIC DNA]</scope>
    <source>
        <strain evidence="5 6">JCM 16595</strain>
    </source>
</reference>
<dbReference type="AlphaFoldDB" id="A0A6N8JGT2"/>
<dbReference type="InterPro" id="IPR014710">
    <property type="entry name" value="RmlC-like_jellyroll"/>
</dbReference>
<comment type="catalytic activity">
    <reaction evidence="1">
        <text>ATP + protein L-histidine = ADP + protein N-phospho-L-histidine.</text>
        <dbReference type="EC" id="2.7.13.3"/>
    </reaction>
</comment>
<evidence type="ECO:0000259" key="4">
    <source>
        <dbReference type="PROSITE" id="PS50109"/>
    </source>
</evidence>
<evidence type="ECO:0000259" key="3">
    <source>
        <dbReference type="PROSITE" id="PS50042"/>
    </source>
</evidence>
<dbReference type="Pfam" id="PF02518">
    <property type="entry name" value="HATPase_c"/>
    <property type="match status" value="1"/>
</dbReference>
<dbReference type="InterPro" id="IPR018490">
    <property type="entry name" value="cNMP-bd_dom_sf"/>
</dbReference>
<dbReference type="InterPro" id="IPR003594">
    <property type="entry name" value="HATPase_dom"/>
</dbReference>
<comment type="caution">
    <text evidence="5">The sequence shown here is derived from an EMBL/GenBank/DDBJ whole genome shotgun (WGS) entry which is preliminary data.</text>
</comment>
<dbReference type="Gene3D" id="3.30.565.10">
    <property type="entry name" value="Histidine kinase-like ATPase, C-terminal domain"/>
    <property type="match status" value="1"/>
</dbReference>
<name>A0A6N8JGT2_9BACT</name>
<evidence type="ECO:0000313" key="5">
    <source>
        <dbReference type="EMBL" id="MVT43569.1"/>
    </source>
</evidence>
<dbReference type="CDD" id="cd00038">
    <property type="entry name" value="CAP_ED"/>
    <property type="match status" value="1"/>
</dbReference>
<dbReference type="InterPro" id="IPR000595">
    <property type="entry name" value="cNMP-bd_dom"/>
</dbReference>
<dbReference type="PANTHER" id="PTHR43065:SF48">
    <property type="entry name" value="HISTIDINE KINASE"/>
    <property type="match status" value="1"/>
</dbReference>
<dbReference type="PRINTS" id="PR00344">
    <property type="entry name" value="BCTRLSENSOR"/>
</dbReference>
<dbReference type="PANTHER" id="PTHR43065">
    <property type="entry name" value="SENSOR HISTIDINE KINASE"/>
    <property type="match status" value="1"/>
</dbReference>
<protein>
    <recommendedName>
        <fullName evidence="2">histidine kinase</fullName>
        <ecNumber evidence="2">2.7.13.3</ecNumber>
    </recommendedName>
</protein>
<dbReference type="SUPFAM" id="SSF55874">
    <property type="entry name" value="ATPase domain of HSP90 chaperone/DNA topoisomerase II/histidine kinase"/>
    <property type="match status" value="1"/>
</dbReference>
<evidence type="ECO:0000256" key="1">
    <source>
        <dbReference type="ARBA" id="ARBA00000085"/>
    </source>
</evidence>
<dbReference type="Gene3D" id="1.10.287.130">
    <property type="match status" value="1"/>
</dbReference>
<dbReference type="Pfam" id="PF00027">
    <property type="entry name" value="cNMP_binding"/>
    <property type="match status" value="1"/>
</dbReference>
<keyword evidence="6" id="KW-1185">Reference proteome</keyword>
<dbReference type="OrthoDB" id="9806995at2"/>